<dbReference type="EMBL" id="NEXJ01000026">
    <property type="protein sequence ID" value="PSN92283.1"/>
    <property type="molecule type" value="Genomic_DNA"/>
</dbReference>
<protein>
    <submittedName>
        <fullName evidence="1">Uncharacterized protein</fullName>
    </submittedName>
</protein>
<evidence type="ECO:0000313" key="2">
    <source>
        <dbReference type="Proteomes" id="UP000240490"/>
    </source>
</evidence>
<accession>A0A2R6B113</accession>
<name>A0A2R6B113_9ARCH</name>
<dbReference type="Proteomes" id="UP000240490">
    <property type="component" value="Unassembled WGS sequence"/>
</dbReference>
<sequence>MRLGILGSDKLVTTTNALMYEVFAGVVPDEVVIFTEDPPKTTFDKLSEALLLLGVKPKIRYVALGEDFSKWGEAFSQVDIVDVTPGRKITALIAASTTKGKVRYAYLKEEVRGYRVLGYVPLQQIRLIELPAFKQVAMSAKHTVSVGEATLDREGLTAMYNLYTLLGEVSFSFGSLPIPVTLEELLQKKVTLTQEDQQYFNTCIKRAGYIQYEEEKEIAQTQDTLTFDTNVYIELGERVLRKARKTHPLRGVYDELDRVSLGYNKRPTPNEAKFLLGMADYTLIHGAPPPSYTKRSGDVGIIEEAMERKKHLETLTLVTLDQALAQRAKARGIRTIHLHTLRKAQGDVGELLRTLAQYTDIQIYVQNEQVASLKREDTDTVRVRALKPQHNYAQLVQILQGFIRQ</sequence>
<dbReference type="AlphaFoldDB" id="A0A2R6B113"/>
<organism evidence="1 2">
    <name type="scientific">Candidatus Marsarchaeota G2 archaeon ECH_B_SAG-M15</name>
    <dbReference type="NCBI Taxonomy" id="1978162"/>
    <lineage>
        <taxon>Archaea</taxon>
        <taxon>Candidatus Marsarchaeota</taxon>
        <taxon>Candidatus Marsarchaeota group 2</taxon>
    </lineage>
</organism>
<comment type="caution">
    <text evidence="1">The sequence shown here is derived from an EMBL/GenBank/DDBJ whole genome shotgun (WGS) entry which is preliminary data.</text>
</comment>
<reference evidence="1 2" key="1">
    <citation type="submission" date="2017-04" db="EMBL/GenBank/DDBJ databases">
        <title>Novel microbial lineages endemic to geothermal iron-oxide mats fill important gaps in the evolutionary history of Archaea.</title>
        <authorList>
            <person name="Jay Z.J."/>
            <person name="Beam J.P."/>
            <person name="Dlakic M."/>
            <person name="Rusch D.B."/>
            <person name="Kozubal M.A."/>
            <person name="Inskeep W.P."/>
        </authorList>
    </citation>
    <scope>NUCLEOTIDE SEQUENCE [LARGE SCALE GENOMIC DNA]</scope>
    <source>
        <strain evidence="1">ECH_B_SAG-M15</strain>
    </source>
</reference>
<proteinExistence type="predicted"/>
<gene>
    <name evidence="1" type="ORF">B9Q08_01550</name>
</gene>
<evidence type="ECO:0000313" key="1">
    <source>
        <dbReference type="EMBL" id="PSN92283.1"/>
    </source>
</evidence>